<evidence type="ECO:0000313" key="2">
    <source>
        <dbReference type="EMBL" id="CAB4761985.1"/>
    </source>
</evidence>
<keyword evidence="1" id="KW-0175">Coiled coil</keyword>
<dbReference type="InterPro" id="IPR010298">
    <property type="entry name" value="YacP-like"/>
</dbReference>
<dbReference type="AlphaFoldDB" id="A0A6J6US20"/>
<dbReference type="PANTHER" id="PTHR34547">
    <property type="entry name" value="YACP-LIKE NYN DOMAIN PROTEIN"/>
    <property type="match status" value="1"/>
</dbReference>
<name>A0A6J6US20_9ZZZZ</name>
<feature type="coiled-coil region" evidence="1">
    <location>
        <begin position="134"/>
        <end position="232"/>
    </location>
</feature>
<dbReference type="EMBL" id="CAEZYQ010000025">
    <property type="protein sequence ID" value="CAB4761985.1"/>
    <property type="molecule type" value="Genomic_DNA"/>
</dbReference>
<evidence type="ECO:0000256" key="1">
    <source>
        <dbReference type="SAM" id="Coils"/>
    </source>
</evidence>
<accession>A0A6J6US20</accession>
<dbReference type="PANTHER" id="PTHR34547:SF1">
    <property type="entry name" value="YACP-LIKE NYN DOMAIN PROTEIN"/>
    <property type="match status" value="1"/>
</dbReference>
<reference evidence="2" key="1">
    <citation type="submission" date="2020-05" db="EMBL/GenBank/DDBJ databases">
        <authorList>
            <person name="Chiriac C."/>
            <person name="Salcher M."/>
            <person name="Ghai R."/>
            <person name="Kavagutti S V."/>
        </authorList>
    </citation>
    <scope>NUCLEOTIDE SEQUENCE</scope>
</reference>
<proteinExistence type="predicted"/>
<dbReference type="Pfam" id="PF05991">
    <property type="entry name" value="NYN_YacP"/>
    <property type="match status" value="1"/>
</dbReference>
<protein>
    <submittedName>
        <fullName evidence="2">Unannotated protein</fullName>
    </submittedName>
</protein>
<organism evidence="2">
    <name type="scientific">freshwater metagenome</name>
    <dbReference type="NCBI Taxonomy" id="449393"/>
    <lineage>
        <taxon>unclassified sequences</taxon>
        <taxon>metagenomes</taxon>
        <taxon>ecological metagenomes</taxon>
    </lineage>
</organism>
<sequence length="430" mass="46525">MEEGTIRLEELPVAVRTRVLTLVADVLPDVAQLPAPLRKVAGFAPARRARLGAAAITAGLDDAGLRDRIAHQVSVRRQDELRALRDGTMHDALEAAALDWLVRPQGWTRRLDDSVSVVAEQAAHQAQVVAAARDERWQQRAEQAEAELREVRASYKQQVEGYKSEVAQLRRKLGEARAKGRDVDQEAVRAAREAEEARAAAEVALAAREKEVRRLRAEVERLEAEAQEGRRGTRSEREHATARTRVLLDTILEATAGLRRELALPPTTSTPGERVEESLAATPAAVGARAVPEVGPALLEQYLALPRARLVVDGYNVSMSTWSSSSLEAQRTRLLGAMAPLVARTGAETTVVFDGADAETRPPTAAPRGVKVLFSPQGVIADQVIGELVEAEPRGRVVLVVSDDREVQARAQRAGARAVPSAALVGLLRG</sequence>
<gene>
    <name evidence="2" type="ORF">UFOPK2761_02715</name>
</gene>